<dbReference type="EMBL" id="BMAO01033124">
    <property type="protein sequence ID" value="GFQ87188.1"/>
    <property type="molecule type" value="Genomic_DNA"/>
</dbReference>
<feature type="transmembrane region" description="Helical" evidence="1">
    <location>
        <begin position="20"/>
        <end position="42"/>
    </location>
</feature>
<dbReference type="Proteomes" id="UP000887116">
    <property type="component" value="Unassembled WGS sequence"/>
</dbReference>
<evidence type="ECO:0000256" key="2">
    <source>
        <dbReference type="SAM" id="SignalP"/>
    </source>
</evidence>
<dbReference type="AlphaFoldDB" id="A0A8X6FRT4"/>
<proteinExistence type="predicted"/>
<comment type="caution">
    <text evidence="3">The sequence shown here is derived from an EMBL/GenBank/DDBJ whole genome shotgun (WGS) entry which is preliminary data.</text>
</comment>
<name>A0A8X6FRT4_TRICU</name>
<feature type="signal peptide" evidence="2">
    <location>
        <begin position="1"/>
        <end position="17"/>
    </location>
</feature>
<sequence>MLLLILWRFSLPFCGHSQVVMFAHLWAVVFLISCGKLFVVLYPDRNLICAKEKLHSGYHDEEDIWTFKCTLSQINKNR</sequence>
<keyword evidence="2" id="KW-0732">Signal</keyword>
<feature type="chain" id="PRO_5036503209" description="Secreted protein" evidence="2">
    <location>
        <begin position="18"/>
        <end position="78"/>
    </location>
</feature>
<evidence type="ECO:0000313" key="4">
    <source>
        <dbReference type="Proteomes" id="UP000887116"/>
    </source>
</evidence>
<keyword evidence="1" id="KW-0812">Transmembrane</keyword>
<evidence type="ECO:0008006" key="5">
    <source>
        <dbReference type="Google" id="ProtNLM"/>
    </source>
</evidence>
<evidence type="ECO:0000313" key="3">
    <source>
        <dbReference type="EMBL" id="GFQ87188.1"/>
    </source>
</evidence>
<keyword evidence="4" id="KW-1185">Reference proteome</keyword>
<protein>
    <recommendedName>
        <fullName evidence="5">Secreted protein</fullName>
    </recommendedName>
</protein>
<keyword evidence="1" id="KW-1133">Transmembrane helix</keyword>
<keyword evidence="1" id="KW-0472">Membrane</keyword>
<reference evidence="3" key="1">
    <citation type="submission" date="2020-07" db="EMBL/GenBank/DDBJ databases">
        <title>Multicomponent nature underlies the extraordinary mechanical properties of spider dragline silk.</title>
        <authorList>
            <person name="Kono N."/>
            <person name="Nakamura H."/>
            <person name="Mori M."/>
            <person name="Yoshida Y."/>
            <person name="Ohtoshi R."/>
            <person name="Malay A.D."/>
            <person name="Moran D.A.P."/>
            <person name="Tomita M."/>
            <person name="Numata K."/>
            <person name="Arakawa K."/>
        </authorList>
    </citation>
    <scope>NUCLEOTIDE SEQUENCE</scope>
</reference>
<gene>
    <name evidence="3" type="ORF">TNCT_127051</name>
</gene>
<evidence type="ECO:0000256" key="1">
    <source>
        <dbReference type="SAM" id="Phobius"/>
    </source>
</evidence>
<organism evidence="3 4">
    <name type="scientific">Trichonephila clavata</name>
    <name type="common">Joro spider</name>
    <name type="synonym">Nephila clavata</name>
    <dbReference type="NCBI Taxonomy" id="2740835"/>
    <lineage>
        <taxon>Eukaryota</taxon>
        <taxon>Metazoa</taxon>
        <taxon>Ecdysozoa</taxon>
        <taxon>Arthropoda</taxon>
        <taxon>Chelicerata</taxon>
        <taxon>Arachnida</taxon>
        <taxon>Araneae</taxon>
        <taxon>Araneomorphae</taxon>
        <taxon>Entelegynae</taxon>
        <taxon>Araneoidea</taxon>
        <taxon>Nephilidae</taxon>
        <taxon>Trichonephila</taxon>
    </lineage>
</organism>
<accession>A0A8X6FRT4</accession>